<reference evidence="2" key="1">
    <citation type="submission" date="2018-04" db="EMBL/GenBank/DDBJ databases">
        <authorList>
            <person name="Go L.Y."/>
            <person name="Mitchell J.A."/>
        </authorList>
    </citation>
    <scope>NUCLEOTIDE SEQUENCE</scope>
    <source>
        <tissue evidence="2">Whole organism</tissue>
    </source>
</reference>
<name>A0A336MN33_CULSO</name>
<feature type="transmembrane region" description="Helical" evidence="1">
    <location>
        <begin position="186"/>
        <end position="211"/>
    </location>
</feature>
<evidence type="ECO:0000313" key="2">
    <source>
        <dbReference type="EMBL" id="SSX10871.1"/>
    </source>
</evidence>
<reference evidence="3" key="2">
    <citation type="submission" date="2018-07" db="EMBL/GenBank/DDBJ databases">
        <authorList>
            <person name="Quirk P.G."/>
            <person name="Krulwich T.A."/>
        </authorList>
    </citation>
    <scope>NUCLEOTIDE SEQUENCE</scope>
</reference>
<keyword evidence="1" id="KW-1133">Transmembrane helix</keyword>
<evidence type="ECO:0000256" key="1">
    <source>
        <dbReference type="SAM" id="Phobius"/>
    </source>
</evidence>
<feature type="transmembrane region" description="Helical" evidence="1">
    <location>
        <begin position="98"/>
        <end position="118"/>
    </location>
</feature>
<sequence length="357" mass="41027">MYPSFHFLRPAVVFAAIITTLQSLTWIAMALTSIIAYYCHISMEMEPQSNVKSLLGLTFYRQYFYKGDCTPNGFDNSLFSILDSVNIVKPIDIHAISWTYLALSFIWFVSGLLLLVFVNKKNLKLSSFFIYFWVFNTLIISIADLIIGIFMARDYSIISDKLAEFIFGIQSSESISVMLQARTVSWIMLGIAFRGFVIWFINVLLACYLISHVFAIQNHNRVKSGYINNAYMHNETRHSSHIIGYDPFAPKMFYGNGSTTDIPRPQINKAQTLNNQQRAAALSLHLEHNPEKEFSYLHGGRSRPTSLTFSRGYNPKQNNIPNPDYSPELPRALRLPDSIIDEHPQRVLRNSKIYKRY</sequence>
<keyword evidence="1" id="KW-0472">Membrane</keyword>
<feature type="transmembrane region" description="Helical" evidence="1">
    <location>
        <begin position="130"/>
        <end position="152"/>
    </location>
</feature>
<accession>A0A336MN33</accession>
<evidence type="ECO:0000313" key="3">
    <source>
        <dbReference type="EMBL" id="SSX30549.1"/>
    </source>
</evidence>
<proteinExistence type="predicted"/>
<gene>
    <name evidence="3" type="primary">CSON002607</name>
</gene>
<keyword evidence="1" id="KW-0812">Transmembrane</keyword>
<dbReference type="AlphaFoldDB" id="A0A336MN33"/>
<dbReference type="EMBL" id="UFQT01001434">
    <property type="protein sequence ID" value="SSX30549.1"/>
    <property type="molecule type" value="Genomic_DNA"/>
</dbReference>
<dbReference type="VEuPathDB" id="VectorBase:CSON002607"/>
<protein>
    <submittedName>
        <fullName evidence="3">CSON002607 protein</fullName>
    </submittedName>
</protein>
<dbReference type="EMBL" id="UFQS01001434">
    <property type="protein sequence ID" value="SSX10871.1"/>
    <property type="molecule type" value="Genomic_DNA"/>
</dbReference>
<organism evidence="3">
    <name type="scientific">Culicoides sonorensis</name>
    <name type="common">Biting midge</name>
    <dbReference type="NCBI Taxonomy" id="179676"/>
    <lineage>
        <taxon>Eukaryota</taxon>
        <taxon>Metazoa</taxon>
        <taxon>Ecdysozoa</taxon>
        <taxon>Arthropoda</taxon>
        <taxon>Hexapoda</taxon>
        <taxon>Insecta</taxon>
        <taxon>Pterygota</taxon>
        <taxon>Neoptera</taxon>
        <taxon>Endopterygota</taxon>
        <taxon>Diptera</taxon>
        <taxon>Nematocera</taxon>
        <taxon>Chironomoidea</taxon>
        <taxon>Ceratopogonidae</taxon>
        <taxon>Ceratopogoninae</taxon>
        <taxon>Culicoides</taxon>
        <taxon>Monoculicoides</taxon>
    </lineage>
</organism>
<feature type="transmembrane region" description="Helical" evidence="1">
    <location>
        <begin position="12"/>
        <end position="38"/>
    </location>
</feature>